<dbReference type="EMBL" id="CAJQZP010000212">
    <property type="protein sequence ID" value="CAG4947817.1"/>
    <property type="molecule type" value="Genomic_DNA"/>
</dbReference>
<feature type="region of interest" description="Disordered" evidence="2">
    <location>
        <begin position="137"/>
        <end position="156"/>
    </location>
</feature>
<feature type="compositionally biased region" description="Basic residues" evidence="2">
    <location>
        <begin position="147"/>
        <end position="156"/>
    </location>
</feature>
<dbReference type="AlphaFoldDB" id="A0A8S3W9F6"/>
<keyword evidence="4" id="KW-1185">Reference proteome</keyword>
<organism evidence="3 4">
    <name type="scientific">Parnassius apollo</name>
    <name type="common">Apollo butterfly</name>
    <name type="synonym">Papilio apollo</name>
    <dbReference type="NCBI Taxonomy" id="110799"/>
    <lineage>
        <taxon>Eukaryota</taxon>
        <taxon>Metazoa</taxon>
        <taxon>Ecdysozoa</taxon>
        <taxon>Arthropoda</taxon>
        <taxon>Hexapoda</taxon>
        <taxon>Insecta</taxon>
        <taxon>Pterygota</taxon>
        <taxon>Neoptera</taxon>
        <taxon>Endopterygota</taxon>
        <taxon>Lepidoptera</taxon>
        <taxon>Glossata</taxon>
        <taxon>Ditrysia</taxon>
        <taxon>Papilionoidea</taxon>
        <taxon>Papilionidae</taxon>
        <taxon>Parnassiinae</taxon>
        <taxon>Parnassini</taxon>
        <taxon>Parnassius</taxon>
        <taxon>Parnassius</taxon>
    </lineage>
</organism>
<protein>
    <submittedName>
        <fullName evidence="3">(apollo) hypothetical protein</fullName>
    </submittedName>
</protein>
<dbReference type="Proteomes" id="UP000691718">
    <property type="component" value="Unassembled WGS sequence"/>
</dbReference>
<reference evidence="3" key="1">
    <citation type="submission" date="2021-04" db="EMBL/GenBank/DDBJ databases">
        <authorList>
            <person name="Tunstrom K."/>
        </authorList>
    </citation>
    <scope>NUCLEOTIDE SEQUENCE</scope>
</reference>
<accession>A0A8S3W9F6</accession>
<feature type="coiled-coil region" evidence="1">
    <location>
        <begin position="81"/>
        <end position="136"/>
    </location>
</feature>
<name>A0A8S3W9F6_PARAO</name>
<dbReference type="OrthoDB" id="7492788at2759"/>
<evidence type="ECO:0000313" key="4">
    <source>
        <dbReference type="Proteomes" id="UP000691718"/>
    </source>
</evidence>
<gene>
    <name evidence="3" type="ORF">PAPOLLO_LOCUS3714</name>
</gene>
<evidence type="ECO:0000256" key="2">
    <source>
        <dbReference type="SAM" id="MobiDB-lite"/>
    </source>
</evidence>
<sequence length="365" mass="41131">MSTSSKKAFKCDTCLRASTSKLQQIPDKVRIENVNITKRKKINKNISLQSLSDHLSDGEETDYSSINSTPNHQLNRRLSLHMQCYDEISELKQKILKLEENLEIAENEIRNLSSENHNLKKKVAEYELKVNQLKHICKSTPSSSSKSTKKKKKKVKKIDFNISLKESENQNPPHIHLAPSSCPLTQLDGSTSTENFNTCVTVGTSQEGATPKKQEVDNLNRKKNRIFILGDDQLRGLSSALTMSRCGKWNNTYKIYGHIMPGAISEEILRNCDHSLLNELTENDFVIVGIGSNDKDLHRLHSDIYPQQIAEAFNNHFIESTNINNISNQCQNTNSLRKTALKISLEVNASKRGLVSRGSETDGHS</sequence>
<keyword evidence="1" id="KW-0175">Coiled coil</keyword>
<evidence type="ECO:0000256" key="1">
    <source>
        <dbReference type="SAM" id="Coils"/>
    </source>
</evidence>
<comment type="caution">
    <text evidence="3">The sequence shown here is derived from an EMBL/GenBank/DDBJ whole genome shotgun (WGS) entry which is preliminary data.</text>
</comment>
<proteinExistence type="predicted"/>
<evidence type="ECO:0000313" key="3">
    <source>
        <dbReference type="EMBL" id="CAG4947817.1"/>
    </source>
</evidence>